<organism evidence="1 2">
    <name type="scientific">Methylobacterium variabile</name>
    <dbReference type="NCBI Taxonomy" id="298794"/>
    <lineage>
        <taxon>Bacteria</taxon>
        <taxon>Pseudomonadati</taxon>
        <taxon>Pseudomonadota</taxon>
        <taxon>Alphaproteobacteria</taxon>
        <taxon>Hyphomicrobiales</taxon>
        <taxon>Methylobacteriaceae</taxon>
        <taxon>Methylobacterium</taxon>
    </lineage>
</organism>
<name>A0A0J6S6U5_9HYPH</name>
<comment type="caution">
    <text evidence="1">The sequence shown here is derived from an EMBL/GenBank/DDBJ whole genome shotgun (WGS) entry which is preliminary data.</text>
</comment>
<protein>
    <submittedName>
        <fullName evidence="1">Uncharacterized protein</fullName>
    </submittedName>
</protein>
<keyword evidence="2" id="KW-1185">Reference proteome</keyword>
<gene>
    <name evidence="1" type="ORF">VQ02_30005</name>
</gene>
<dbReference type="PATRIC" id="fig|298794.3.peg.4101"/>
<evidence type="ECO:0000313" key="1">
    <source>
        <dbReference type="EMBL" id="KMO29357.1"/>
    </source>
</evidence>
<dbReference type="EMBL" id="LABY01000259">
    <property type="protein sequence ID" value="KMO29357.1"/>
    <property type="molecule type" value="Genomic_DNA"/>
</dbReference>
<dbReference type="RefSeq" id="WP_048447896.1">
    <property type="nucleotide sequence ID" value="NZ_LABY01000259.1"/>
</dbReference>
<evidence type="ECO:0000313" key="2">
    <source>
        <dbReference type="Proteomes" id="UP000035955"/>
    </source>
</evidence>
<reference evidence="1 2" key="1">
    <citation type="submission" date="2015-03" db="EMBL/GenBank/DDBJ databases">
        <title>Genome sequencing of Methylobacterium variabile DSM 16961.</title>
        <authorList>
            <person name="Chaudhry V."/>
            <person name="Patil P.B."/>
        </authorList>
    </citation>
    <scope>NUCLEOTIDE SEQUENCE [LARGE SCALE GENOMIC DNA]</scope>
    <source>
        <strain evidence="1 2">DSM 16961</strain>
    </source>
</reference>
<dbReference type="Proteomes" id="UP000035955">
    <property type="component" value="Unassembled WGS sequence"/>
</dbReference>
<sequence length="75" mass="7750">MLVTIASTERIASFRVQVVDPGVGAALLQVGDHQGAGGGVGDVAAEFLERPGEGTVLRRLVEPVEVDLRRDPAAG</sequence>
<accession>A0A0J6S6U5</accession>
<proteinExistence type="predicted"/>
<dbReference type="AlphaFoldDB" id="A0A0J6S6U5"/>